<dbReference type="Proteomes" id="UP000046393">
    <property type="component" value="Unplaced"/>
</dbReference>
<sequence>MDEGKIRELNKSGEIVQELNQVTREETEHLKVLDVCGERSEKSEDSMCSVGNTCAEVVEKSEDEVDENSDLPLYKVKCHSCDCRFIEAKYLVMHEENFHKKVFCCHYCCSTFSTPDLLRAHCEKMHVGLHVGPSRVEAPKTVFENMERSSQERDTNEASEKINCTEETPSSSVCSAKKVLGKNNKNMNVRATEGVESPLTVVEDVDMATTSDQDKVETSDSIRIVKDPNISNVSRNLADNYGDLKDTQTINSEKAEEQCTWKGNSVAENKANKGEGDSLDSADIGVVASISLKASEVSSNGETYASETHVEQSLKQYKSRECLLLSDVRATQQKSSIRNQERCWSLPPYAAASRYEDCRRRANSECDLNIFDFESCDNQFIDLHGCSEAVCSPFSHSSEDNESKALSSVKPESELLTGKSDGVSEENLEYTTLRNCTENSLNPVNGRSIPRVFLVRNENGEEDVFVEDKQTNGEESSDFSNLIYYFRFKNQSGVACVEGKTFLADKGESEHDEPVEGLNNSSKQDDFCEEFSKKTINCRRKRPMKCNETVTPIKKKSRRQRMNEYKASVRRKRIGK</sequence>
<dbReference type="AlphaFoldDB" id="A0A0N5ATB7"/>
<proteinExistence type="predicted"/>
<reference evidence="4" key="1">
    <citation type="submission" date="2017-02" db="UniProtKB">
        <authorList>
            <consortium name="WormBaseParasite"/>
        </authorList>
    </citation>
    <scope>IDENTIFICATION</scope>
</reference>
<accession>A0A0N5ATB7</accession>
<organism evidence="3 4">
    <name type="scientific">Syphacia muris</name>
    <dbReference type="NCBI Taxonomy" id="451379"/>
    <lineage>
        <taxon>Eukaryota</taxon>
        <taxon>Metazoa</taxon>
        <taxon>Ecdysozoa</taxon>
        <taxon>Nematoda</taxon>
        <taxon>Chromadorea</taxon>
        <taxon>Rhabditida</taxon>
        <taxon>Spirurina</taxon>
        <taxon>Oxyuridomorpha</taxon>
        <taxon>Oxyuroidea</taxon>
        <taxon>Oxyuridae</taxon>
        <taxon>Syphacia</taxon>
    </lineage>
</organism>
<dbReference type="WBParaSite" id="SMUV_0000806801-mRNA-1">
    <property type="protein sequence ID" value="SMUV_0000806801-mRNA-1"/>
    <property type="gene ID" value="SMUV_0000806801"/>
</dbReference>
<feature type="domain" description="C2H2-type" evidence="2">
    <location>
        <begin position="104"/>
        <end position="126"/>
    </location>
</feature>
<evidence type="ECO:0000313" key="3">
    <source>
        <dbReference type="Proteomes" id="UP000046393"/>
    </source>
</evidence>
<evidence type="ECO:0000313" key="4">
    <source>
        <dbReference type="WBParaSite" id="SMUV_0000806801-mRNA-1"/>
    </source>
</evidence>
<protein>
    <submittedName>
        <fullName evidence="4">C2H2-type domain-containing protein</fullName>
    </submittedName>
</protein>
<name>A0A0N5ATB7_9BILA</name>
<feature type="region of interest" description="Disordered" evidence="1">
    <location>
        <begin position="554"/>
        <end position="576"/>
    </location>
</feature>
<evidence type="ECO:0000259" key="2">
    <source>
        <dbReference type="PROSITE" id="PS00028"/>
    </source>
</evidence>
<keyword evidence="3" id="KW-1185">Reference proteome</keyword>
<evidence type="ECO:0000256" key="1">
    <source>
        <dbReference type="SAM" id="MobiDB-lite"/>
    </source>
</evidence>
<dbReference type="PROSITE" id="PS00028">
    <property type="entry name" value="ZINC_FINGER_C2H2_1"/>
    <property type="match status" value="1"/>
</dbReference>
<dbReference type="InterPro" id="IPR013087">
    <property type="entry name" value="Znf_C2H2_type"/>
</dbReference>